<comment type="caution">
    <text evidence="1">The sequence shown here is derived from an EMBL/GenBank/DDBJ whole genome shotgun (WGS) entry which is preliminary data.</text>
</comment>
<sequence length="223" mass="25024">MTPCQTKMPQPILSYDDSGVTDAFSVAKAETGGSLQPHGPNGLGLKGFKEMTLQLLSCGWYNHTVATTSYAYESNRNIGIVRIRPPVAVFSALDTIGYQSARFPRTHPKLHDAMHDGVRNTTQKERSRTSFTAGPVPALRSGPITLRRLWRPPIYFPPFCQPLSQIVGIPLLHYQNSLPCIWSLIPCDPSIRQKYHNAARNAHFNIRFETFLFHDLRKLSPPP</sequence>
<accession>A0ACB6QYY4</accession>
<evidence type="ECO:0000313" key="1">
    <source>
        <dbReference type="EMBL" id="KAF2471745.1"/>
    </source>
</evidence>
<protein>
    <submittedName>
        <fullName evidence="1">Uncharacterized protein</fullName>
    </submittedName>
</protein>
<reference evidence="1" key="1">
    <citation type="journal article" date="2020" name="Stud. Mycol.">
        <title>101 Dothideomycetes genomes: a test case for predicting lifestyles and emergence of pathogens.</title>
        <authorList>
            <person name="Haridas S."/>
            <person name="Albert R."/>
            <person name="Binder M."/>
            <person name="Bloem J."/>
            <person name="Labutti K."/>
            <person name="Salamov A."/>
            <person name="Andreopoulos B."/>
            <person name="Baker S."/>
            <person name="Barry K."/>
            <person name="Bills G."/>
            <person name="Bluhm B."/>
            <person name="Cannon C."/>
            <person name="Castanera R."/>
            <person name="Culley D."/>
            <person name="Daum C."/>
            <person name="Ezra D."/>
            <person name="Gonzalez J."/>
            <person name="Henrissat B."/>
            <person name="Kuo A."/>
            <person name="Liang C."/>
            <person name="Lipzen A."/>
            <person name="Lutzoni F."/>
            <person name="Magnuson J."/>
            <person name="Mondo S."/>
            <person name="Nolan M."/>
            <person name="Ohm R."/>
            <person name="Pangilinan J."/>
            <person name="Park H.-J."/>
            <person name="Ramirez L."/>
            <person name="Alfaro M."/>
            <person name="Sun H."/>
            <person name="Tritt A."/>
            <person name="Yoshinaga Y."/>
            <person name="Zwiers L.-H."/>
            <person name="Turgeon B."/>
            <person name="Goodwin S."/>
            <person name="Spatafora J."/>
            <person name="Crous P."/>
            <person name="Grigoriev I."/>
        </authorList>
    </citation>
    <scope>NUCLEOTIDE SEQUENCE</scope>
    <source>
        <strain evidence="1">ATCC 200398</strain>
    </source>
</reference>
<dbReference type="EMBL" id="MU003504">
    <property type="protein sequence ID" value="KAF2471745.1"/>
    <property type="molecule type" value="Genomic_DNA"/>
</dbReference>
<name>A0ACB6QYY4_9PLEO</name>
<keyword evidence="2" id="KW-1185">Reference proteome</keyword>
<evidence type="ECO:0000313" key="2">
    <source>
        <dbReference type="Proteomes" id="UP000799755"/>
    </source>
</evidence>
<organism evidence="1 2">
    <name type="scientific">Lindgomyces ingoldianus</name>
    <dbReference type="NCBI Taxonomy" id="673940"/>
    <lineage>
        <taxon>Eukaryota</taxon>
        <taxon>Fungi</taxon>
        <taxon>Dikarya</taxon>
        <taxon>Ascomycota</taxon>
        <taxon>Pezizomycotina</taxon>
        <taxon>Dothideomycetes</taxon>
        <taxon>Pleosporomycetidae</taxon>
        <taxon>Pleosporales</taxon>
        <taxon>Lindgomycetaceae</taxon>
        <taxon>Lindgomyces</taxon>
    </lineage>
</organism>
<gene>
    <name evidence="1" type="ORF">BDR25DRAFT_354238</name>
</gene>
<proteinExistence type="predicted"/>
<dbReference type="Proteomes" id="UP000799755">
    <property type="component" value="Unassembled WGS sequence"/>
</dbReference>